<dbReference type="GO" id="GO:0016780">
    <property type="term" value="F:phosphotransferase activity, for other substituted phosphate groups"/>
    <property type="evidence" value="ECO:0007669"/>
    <property type="project" value="InterPro"/>
</dbReference>
<feature type="non-terminal residue" evidence="3">
    <location>
        <position position="1"/>
    </location>
</feature>
<keyword evidence="2" id="KW-1133">Transmembrane helix</keyword>
<dbReference type="Pfam" id="PF01066">
    <property type="entry name" value="CDP-OH_P_transf"/>
    <property type="match status" value="1"/>
</dbReference>
<dbReference type="GO" id="GO:0016020">
    <property type="term" value="C:membrane"/>
    <property type="evidence" value="ECO:0007669"/>
    <property type="project" value="InterPro"/>
</dbReference>
<evidence type="ECO:0008006" key="4">
    <source>
        <dbReference type="Google" id="ProtNLM"/>
    </source>
</evidence>
<dbReference type="PROSITE" id="PS00379">
    <property type="entry name" value="CDP_ALCOHOL_P_TRANSF"/>
    <property type="match status" value="1"/>
</dbReference>
<dbReference type="InterPro" id="IPR048254">
    <property type="entry name" value="CDP_ALCOHOL_P_TRANSF_CS"/>
</dbReference>
<reference evidence="3" key="1">
    <citation type="journal article" date="2014" name="Front. Microbiol.">
        <title>High frequency of phylogenetically diverse reductive dehalogenase-homologous genes in deep subseafloor sedimentary metagenomes.</title>
        <authorList>
            <person name="Kawai M."/>
            <person name="Futagami T."/>
            <person name="Toyoda A."/>
            <person name="Takaki Y."/>
            <person name="Nishi S."/>
            <person name="Hori S."/>
            <person name="Arai W."/>
            <person name="Tsubouchi T."/>
            <person name="Morono Y."/>
            <person name="Uchiyama I."/>
            <person name="Ito T."/>
            <person name="Fujiyama A."/>
            <person name="Inagaki F."/>
            <person name="Takami H."/>
        </authorList>
    </citation>
    <scope>NUCLEOTIDE SEQUENCE</scope>
    <source>
        <strain evidence="3">Expedition CK06-06</strain>
    </source>
</reference>
<evidence type="ECO:0000313" key="3">
    <source>
        <dbReference type="EMBL" id="GAH07978.1"/>
    </source>
</evidence>
<dbReference type="GO" id="GO:0008654">
    <property type="term" value="P:phospholipid biosynthetic process"/>
    <property type="evidence" value="ECO:0007669"/>
    <property type="project" value="InterPro"/>
</dbReference>
<feature type="transmembrane region" description="Helical" evidence="2">
    <location>
        <begin position="131"/>
        <end position="149"/>
    </location>
</feature>
<accession>X1EH71</accession>
<protein>
    <recommendedName>
        <fullName evidence="4">CDP-alcohol phosphatidyltransferase family protein</fullName>
    </recommendedName>
</protein>
<dbReference type="InterPro" id="IPR043130">
    <property type="entry name" value="CDP-OH_PTrfase_TM_dom"/>
</dbReference>
<feature type="transmembrane region" description="Helical" evidence="2">
    <location>
        <begin position="207"/>
        <end position="227"/>
    </location>
</feature>
<keyword evidence="2" id="KW-0472">Membrane</keyword>
<evidence type="ECO:0000256" key="1">
    <source>
        <dbReference type="ARBA" id="ARBA00022679"/>
    </source>
</evidence>
<feature type="transmembrane region" description="Helical" evidence="2">
    <location>
        <begin position="48"/>
        <end position="70"/>
    </location>
</feature>
<dbReference type="EMBL" id="BART01029539">
    <property type="protein sequence ID" value="GAH07978.1"/>
    <property type="molecule type" value="Genomic_DNA"/>
</dbReference>
<keyword evidence="2" id="KW-0812">Transmembrane</keyword>
<organism evidence="3">
    <name type="scientific">marine sediment metagenome</name>
    <dbReference type="NCBI Taxonomy" id="412755"/>
    <lineage>
        <taxon>unclassified sequences</taxon>
        <taxon>metagenomes</taxon>
        <taxon>ecological metagenomes</taxon>
    </lineage>
</organism>
<dbReference type="InterPro" id="IPR000462">
    <property type="entry name" value="CDP-OH_P_trans"/>
</dbReference>
<sequence>RILGFKKELNEIEGTEKRARQREISIRYIDRPVEFLIKHNITPNTISFIGFICSIVASLLIGIFGLYFSVYLSWTIPSIMGIGGAMDLFDGEVARRTEKETQAGAFLDSNIDRLSDAICVLGLIYGGLLNYLLGYIILFLVIMISYIRSRAENEGINMKGVGFMERAERILFLLFAIIGELIFYFVTSLSLGKPVTISIPFITRVPVTPVFLISIIIYTFTLIYTVLQRLSHTFKTLKT</sequence>
<gene>
    <name evidence="3" type="ORF">S01H4_51800</name>
</gene>
<feature type="transmembrane region" description="Helical" evidence="2">
    <location>
        <begin position="170"/>
        <end position="187"/>
    </location>
</feature>
<name>X1EH71_9ZZZZ</name>
<comment type="caution">
    <text evidence="3">The sequence shown here is derived from an EMBL/GenBank/DDBJ whole genome shotgun (WGS) entry which is preliminary data.</text>
</comment>
<dbReference type="AlphaFoldDB" id="X1EH71"/>
<evidence type="ECO:0000256" key="2">
    <source>
        <dbReference type="SAM" id="Phobius"/>
    </source>
</evidence>
<proteinExistence type="predicted"/>
<dbReference type="Gene3D" id="1.20.120.1760">
    <property type="match status" value="1"/>
</dbReference>
<keyword evidence="1" id="KW-0808">Transferase</keyword>